<evidence type="ECO:0000256" key="3">
    <source>
        <dbReference type="ARBA" id="ARBA00022722"/>
    </source>
</evidence>
<gene>
    <name evidence="11" type="ORF">CXB51_017905</name>
</gene>
<dbReference type="GO" id="GO:0003676">
    <property type="term" value="F:nucleic acid binding"/>
    <property type="evidence" value="ECO:0007669"/>
    <property type="project" value="InterPro"/>
</dbReference>
<dbReference type="InterPro" id="IPR005162">
    <property type="entry name" value="Retrotrans_gag_dom"/>
</dbReference>
<dbReference type="Gene3D" id="3.30.420.10">
    <property type="entry name" value="Ribonuclease H-like superfamily/Ribonuclease H"/>
    <property type="match status" value="1"/>
</dbReference>
<dbReference type="Pfam" id="PF24626">
    <property type="entry name" value="SH3_Tf2-1"/>
    <property type="match status" value="1"/>
</dbReference>
<sequence length="1329" mass="151787">MSTDRAQSEEAGSHAPAPERAQREVEVTSSTRPVSEGQGEEAKRAFFQVMNEWFSQYLRTNPVVQQAQAPLPAPPPVPEIPQGTGTESVRKGKAPVDKIRKYGAEEFRAAVDDDSERAEFWLENTTRVLEELSCTSEECLKCAVSLLKDTAYHWWNTKASVVPKEEITWEFFQTEFRKKYISQRFLDQKRKEFLELKQGNRSVSEYEREFVRLSKYAREWVQSEAKMCKRFEEGLNKDIKLLIEILEIREFATLAERAYKAEELSKEKKQAEREARILFSASKKLKKYQDRSTSAIGYSGKERGSQRTNPRPSTPSVTSVGSVGTPKPRCQYCNKAHFGECRFKSGACYRCGSFDHFFRDCPERVEKEAEQILKPSNPVSRGRPPRPSGNVSGSRGATKDTAGRPEVRAPARTYAIRAREDTSAPDVITGTFSLLDTDITALIDPGSAHSYICVKLAIVKNLSVKPTEFVVKVSNPLGQSVLVDKICKNCPLMVRGYCFSADLMLLPFDEFDVILGMDWLTQHDAVVNCRHKYIMLKCQNGKLLRVKSDQTEGLSDVISVVAAQRYVKKGYDAYLAYVLDTKVSESKIQAVPVVCEFSDVFPEELPGLPPEREVEFSIDLIPGTTPISIAPYRMAPTELKELKTQLQELVDRDFIRPSHSPWGAPVLFVKKKDGSLRLCIDYRQLNKVTIKNKYPLPRIDDLFDQLKGATVFSKIDLRSGYYQLRVKESDVPKTAFRTRFVVVFIDDILVYSRDEEEHAEHLRTVLQILREKQLYAKFSKCEFWLREVGFLGHIVSAEGIRVDPSKISAIVNWSPPKNVSEKDVKFEWTDECQQSFNRLKDLLTKAPVLVQPEPGKEFVIYSDASLNGLGCVLMQEGKVIAYASRQLKPHERNYPVHDLELAAIVFALKIWRHYLYADALSQKSLFALRAINTRLSLTDDGSILAELRAKPTFLQQICEAQKNDEKLQVKRAQCESSNDPEFQVGSDGCLLFKGRVCVPQNSELIQKILREAHSGTMSQVKAEHQVPSGLLQPITIPEWKWERITMDFVSGLPLSPRKKDAIWVIVDRLTKSAHFIPDKLQEALGTQLYFSTAFHPQTDGQSERVIQVLEDMLRCCILEFEGNWERYLPLIEFAYNNSYQSSIKMAPYEAFLKAASDRQKSYADLKRKEIEFQVGDKVFLKVSPWKKVLRFGQKGKLSPRFIGPYEIIERIGPVAYRLALPPELDRIHNVFHVSMLRRYRSDPSHVISPTEVEIQPDMTYSEEPVKILARETKELRNKKINLVKVLWQKHGIEEATWEPEETMRKQYPNLFTGKIFEDEILKGGRVVMA</sequence>
<dbReference type="FunFam" id="3.10.20.370:FF:000001">
    <property type="entry name" value="Retrovirus-related Pol polyprotein from transposon 17.6-like protein"/>
    <property type="match status" value="1"/>
</dbReference>
<feature type="compositionally biased region" description="Low complexity" evidence="8">
    <location>
        <begin position="314"/>
        <end position="324"/>
    </location>
</feature>
<dbReference type="Gene3D" id="4.10.60.10">
    <property type="entry name" value="Zinc finger, CCHC-type"/>
    <property type="match status" value="1"/>
</dbReference>
<proteinExistence type="predicted"/>
<keyword evidence="1" id="KW-0808">Transferase</keyword>
<feature type="domain" description="Integrase catalytic" evidence="10">
    <location>
        <begin position="1064"/>
        <end position="1155"/>
    </location>
</feature>
<keyword evidence="6" id="KW-0862">Zinc</keyword>
<feature type="compositionally biased region" description="Basic and acidic residues" evidence="8">
    <location>
        <begin position="1"/>
        <end position="12"/>
    </location>
</feature>
<dbReference type="Pfam" id="PF03732">
    <property type="entry name" value="Retrotrans_gag"/>
    <property type="match status" value="1"/>
</dbReference>
<dbReference type="FunFam" id="3.30.70.270:FF:000003">
    <property type="entry name" value="Transposon Ty3-G Gag-Pol polyprotein"/>
    <property type="match status" value="1"/>
</dbReference>
<dbReference type="SUPFAM" id="SSF54160">
    <property type="entry name" value="Chromo domain-like"/>
    <property type="match status" value="1"/>
</dbReference>
<evidence type="ECO:0000259" key="9">
    <source>
        <dbReference type="PROSITE" id="PS50158"/>
    </source>
</evidence>
<evidence type="ECO:0000256" key="8">
    <source>
        <dbReference type="SAM" id="MobiDB-lite"/>
    </source>
</evidence>
<dbReference type="SUPFAM" id="SSF50630">
    <property type="entry name" value="Acid proteases"/>
    <property type="match status" value="1"/>
</dbReference>
<evidence type="ECO:0000256" key="7">
    <source>
        <dbReference type="SAM" id="Coils"/>
    </source>
</evidence>
<feature type="region of interest" description="Disordered" evidence="8">
    <location>
        <begin position="295"/>
        <end position="324"/>
    </location>
</feature>
<feature type="domain" description="CCHC-type" evidence="9">
    <location>
        <begin position="348"/>
        <end position="363"/>
    </location>
</feature>
<evidence type="ECO:0000256" key="1">
    <source>
        <dbReference type="ARBA" id="ARBA00022679"/>
    </source>
</evidence>
<evidence type="ECO:0000256" key="6">
    <source>
        <dbReference type="PROSITE-ProRule" id="PRU00047"/>
    </source>
</evidence>
<dbReference type="InterPro" id="IPR036397">
    <property type="entry name" value="RNaseH_sf"/>
</dbReference>
<organism evidence="11 12">
    <name type="scientific">Gossypium anomalum</name>
    <dbReference type="NCBI Taxonomy" id="47600"/>
    <lineage>
        <taxon>Eukaryota</taxon>
        <taxon>Viridiplantae</taxon>
        <taxon>Streptophyta</taxon>
        <taxon>Embryophyta</taxon>
        <taxon>Tracheophyta</taxon>
        <taxon>Spermatophyta</taxon>
        <taxon>Magnoliopsida</taxon>
        <taxon>eudicotyledons</taxon>
        <taxon>Gunneridae</taxon>
        <taxon>Pentapetalae</taxon>
        <taxon>rosids</taxon>
        <taxon>malvids</taxon>
        <taxon>Malvales</taxon>
        <taxon>Malvaceae</taxon>
        <taxon>Malvoideae</taxon>
        <taxon>Gossypium</taxon>
    </lineage>
</organism>
<keyword evidence="6" id="KW-0479">Metal-binding</keyword>
<dbReference type="CDD" id="cd00303">
    <property type="entry name" value="retropepsin_like"/>
    <property type="match status" value="1"/>
</dbReference>
<name>A0A8J5YHS5_9ROSI</name>
<evidence type="ECO:0000313" key="12">
    <source>
        <dbReference type="Proteomes" id="UP000701853"/>
    </source>
</evidence>
<dbReference type="Pfam" id="PF17919">
    <property type="entry name" value="RT_RNaseH_2"/>
    <property type="match status" value="1"/>
</dbReference>
<keyword evidence="5" id="KW-0511">Multifunctional enzyme</keyword>
<dbReference type="OrthoDB" id="851428at2759"/>
<evidence type="ECO:0000256" key="2">
    <source>
        <dbReference type="ARBA" id="ARBA00022695"/>
    </source>
</evidence>
<dbReference type="Proteomes" id="UP000701853">
    <property type="component" value="Chromosome 7"/>
</dbReference>
<dbReference type="GO" id="GO:0004519">
    <property type="term" value="F:endonuclease activity"/>
    <property type="evidence" value="ECO:0007669"/>
    <property type="project" value="UniProtKB-KW"/>
</dbReference>
<dbReference type="PROSITE" id="PS50994">
    <property type="entry name" value="INTEGRASE"/>
    <property type="match status" value="1"/>
</dbReference>
<dbReference type="InterPro" id="IPR050951">
    <property type="entry name" value="Retrovirus_Pol_polyprotein"/>
</dbReference>
<dbReference type="PROSITE" id="PS50158">
    <property type="entry name" value="ZF_CCHC"/>
    <property type="match status" value="1"/>
</dbReference>
<keyword evidence="6" id="KW-0863">Zinc-finger</keyword>
<dbReference type="Gene3D" id="3.30.70.270">
    <property type="match status" value="3"/>
</dbReference>
<dbReference type="GO" id="GO:0016779">
    <property type="term" value="F:nucleotidyltransferase activity"/>
    <property type="evidence" value="ECO:0007669"/>
    <property type="project" value="UniProtKB-KW"/>
</dbReference>
<protein>
    <recommendedName>
        <fullName evidence="13">Reverse transcriptase</fullName>
    </recommendedName>
</protein>
<evidence type="ECO:0000256" key="4">
    <source>
        <dbReference type="ARBA" id="ARBA00022759"/>
    </source>
</evidence>
<dbReference type="InterPro" id="IPR043128">
    <property type="entry name" value="Rev_trsase/Diguanyl_cyclase"/>
</dbReference>
<dbReference type="InterPro" id="IPR001878">
    <property type="entry name" value="Znf_CCHC"/>
</dbReference>
<dbReference type="InterPro" id="IPR056924">
    <property type="entry name" value="SH3_Tf2-1"/>
</dbReference>
<evidence type="ECO:0000313" key="11">
    <source>
        <dbReference type="EMBL" id="KAG8489828.1"/>
    </source>
</evidence>
<evidence type="ECO:0008006" key="13">
    <source>
        <dbReference type="Google" id="ProtNLM"/>
    </source>
</evidence>
<dbReference type="InterPro" id="IPR041577">
    <property type="entry name" value="RT_RNaseH_2"/>
</dbReference>
<dbReference type="InterPro" id="IPR000477">
    <property type="entry name" value="RT_dom"/>
</dbReference>
<dbReference type="SUPFAM" id="SSF53098">
    <property type="entry name" value="Ribonuclease H-like"/>
    <property type="match status" value="1"/>
</dbReference>
<evidence type="ECO:0000256" key="5">
    <source>
        <dbReference type="ARBA" id="ARBA00023268"/>
    </source>
</evidence>
<keyword evidence="3" id="KW-0540">Nuclease</keyword>
<feature type="compositionally biased region" description="Basic and acidic residues" evidence="8">
    <location>
        <begin position="397"/>
        <end position="409"/>
    </location>
</feature>
<feature type="coiled-coil region" evidence="7">
    <location>
        <begin position="254"/>
        <end position="281"/>
    </location>
</feature>
<dbReference type="InterPro" id="IPR016197">
    <property type="entry name" value="Chromo-like_dom_sf"/>
</dbReference>
<dbReference type="Gene3D" id="3.10.10.10">
    <property type="entry name" value="HIV Type 1 Reverse Transcriptase, subunit A, domain 1"/>
    <property type="match status" value="1"/>
</dbReference>
<accession>A0A8J5YHS5</accession>
<dbReference type="InterPro" id="IPR043502">
    <property type="entry name" value="DNA/RNA_pol_sf"/>
</dbReference>
<dbReference type="PANTHER" id="PTHR37984:SF5">
    <property type="entry name" value="PROTEIN NYNRIN-LIKE"/>
    <property type="match status" value="1"/>
</dbReference>
<keyword evidence="12" id="KW-1185">Reference proteome</keyword>
<feature type="region of interest" description="Disordered" evidence="8">
    <location>
        <begin position="372"/>
        <end position="411"/>
    </location>
</feature>
<dbReference type="SUPFAM" id="SSF56672">
    <property type="entry name" value="DNA/RNA polymerases"/>
    <property type="match status" value="1"/>
</dbReference>
<dbReference type="CDD" id="cd01647">
    <property type="entry name" value="RT_LTR"/>
    <property type="match status" value="1"/>
</dbReference>
<dbReference type="InterPro" id="IPR001584">
    <property type="entry name" value="Integrase_cat-core"/>
</dbReference>
<comment type="caution">
    <text evidence="11">The sequence shown here is derived from an EMBL/GenBank/DDBJ whole genome shotgun (WGS) entry which is preliminary data.</text>
</comment>
<dbReference type="SMART" id="SM00343">
    <property type="entry name" value="ZnF_C2HC"/>
    <property type="match status" value="1"/>
</dbReference>
<feature type="compositionally biased region" description="Low complexity" evidence="8">
    <location>
        <begin position="375"/>
        <end position="396"/>
    </location>
</feature>
<dbReference type="PANTHER" id="PTHR37984">
    <property type="entry name" value="PROTEIN CBG26694"/>
    <property type="match status" value="1"/>
</dbReference>
<keyword evidence="2" id="KW-0548">Nucleotidyltransferase</keyword>
<dbReference type="Pfam" id="PF08284">
    <property type="entry name" value="RVP_2"/>
    <property type="match status" value="1"/>
</dbReference>
<feature type="region of interest" description="Disordered" evidence="8">
    <location>
        <begin position="1"/>
        <end position="41"/>
    </location>
</feature>
<dbReference type="GO" id="GO:0015074">
    <property type="term" value="P:DNA integration"/>
    <property type="evidence" value="ECO:0007669"/>
    <property type="project" value="InterPro"/>
</dbReference>
<evidence type="ECO:0000259" key="10">
    <source>
        <dbReference type="PROSITE" id="PS50994"/>
    </source>
</evidence>
<feature type="region of interest" description="Disordered" evidence="8">
    <location>
        <begin position="73"/>
        <end position="93"/>
    </location>
</feature>
<keyword evidence="7" id="KW-0175">Coiled coil</keyword>
<keyword evidence="4" id="KW-0255">Endonuclease</keyword>
<dbReference type="InterPro" id="IPR021109">
    <property type="entry name" value="Peptidase_aspartic_dom_sf"/>
</dbReference>
<dbReference type="EMBL" id="JAHUZN010000007">
    <property type="protein sequence ID" value="KAG8489828.1"/>
    <property type="molecule type" value="Genomic_DNA"/>
</dbReference>
<dbReference type="InterPro" id="IPR012337">
    <property type="entry name" value="RNaseH-like_sf"/>
</dbReference>
<dbReference type="Gene3D" id="2.40.70.10">
    <property type="entry name" value="Acid Proteases"/>
    <property type="match status" value="1"/>
</dbReference>
<dbReference type="Pfam" id="PF00078">
    <property type="entry name" value="RVT_1"/>
    <property type="match status" value="2"/>
</dbReference>
<dbReference type="Gene3D" id="3.10.20.370">
    <property type="match status" value="1"/>
</dbReference>
<keyword evidence="4" id="KW-0378">Hydrolase</keyword>
<dbReference type="GO" id="GO:0008270">
    <property type="term" value="F:zinc ion binding"/>
    <property type="evidence" value="ECO:0007669"/>
    <property type="project" value="UniProtKB-KW"/>
</dbReference>
<reference evidence="11 12" key="1">
    <citation type="journal article" date="2021" name="bioRxiv">
        <title>The Gossypium anomalum genome as a resource for cotton improvement and evolutionary analysis of hybrid incompatibility.</title>
        <authorList>
            <person name="Grover C.E."/>
            <person name="Yuan D."/>
            <person name="Arick M.A."/>
            <person name="Miller E.R."/>
            <person name="Hu G."/>
            <person name="Peterson D.G."/>
            <person name="Wendel J.F."/>
            <person name="Udall J.A."/>
        </authorList>
    </citation>
    <scope>NUCLEOTIDE SEQUENCE [LARGE SCALE GENOMIC DNA]</scope>
    <source>
        <strain evidence="11">JFW-Udall</strain>
        <tissue evidence="11">Leaf</tissue>
    </source>
</reference>